<evidence type="ECO:0000256" key="9">
    <source>
        <dbReference type="ARBA" id="ARBA00023242"/>
    </source>
</evidence>
<feature type="region of interest" description="Disordered" evidence="10">
    <location>
        <begin position="766"/>
        <end position="801"/>
    </location>
</feature>
<dbReference type="CTD" id="80816"/>
<feature type="compositionally biased region" description="Polar residues" evidence="10">
    <location>
        <begin position="955"/>
        <end position="976"/>
    </location>
</feature>
<name>A0A6P6IFI4_PUMCO</name>
<feature type="region of interest" description="Disordered" evidence="10">
    <location>
        <begin position="322"/>
        <end position="394"/>
    </location>
</feature>
<sequence length="2404" mass="258507">MKDKEEEEGLRTWAEAALSPGTYRPPPAARASRRPRCSPRAGPRRRRRPLPARAACRPGSPALCYSAGAARMLGRIRRYTSSRSVEFSRGDEEHWRKTVQTPSFSVQLSSGLLCEDRFPSFLLTYLSPSPLSSVAHISVFFQGHTTTAKELIWTGKDGDISWERERGEQERGPNSEVGQAALEKHPNSPMTAKQILEVIQKEGLKETSGTSPLACLNAMLHTNTRIGDGTFFKIPGKSGLYALKKEESSCPADGTLDLGCESELDGAEMAEANASGEGNGVCAKQVTDEASSTRDSSLANTAVQSKLVSSFQQHTKKALKQALRQQQKRRNGVSMMVNKTVPRVVLTPLKVSDEQSDSPSGSESKNGEADSSDKEMKHGQKSPTGKQTSQHLKRLKKSGLGHLKWTKAEDIDIETPGSILVNTNLRALINKHTFASLPQHFQQYLLLLLPEVDRQMGSDGILRLSSSALNNEFFAYAAQGWKQRLAEGEFTPEMQLRIRQEIEKEKKTEPWKEKFFERFYGEKLGMSREDSIKLTSGPNNDGAESSSSCGPTGLPGLSAQTPLEEQQPKSMKSPTSPEPEFCAMVDVGKDIMAESESEDILIPEESVIQEEIAEEVETSICECQDENHKTIPEFSEGSESPANSHEEPQVAPPEDNLESCVMMNDVLETLPHIEVKVEEKSESPQEEMSVVIDQLEVCDSLVPSTSSVTHVSDTEHKEPEAAVETNTPKIKTGSSSLEGQFPSEGIAIDMELQSEPDEQLSENACISETSFSSESPEGACTSLTSPGGETQSTSEESCTPASLETTFCSEVSSTENADKYNQRNPPDENLHASLMSEISPVSTSPEISEASLMSNLPLTSETSPVSNLPLTSETSPMSDLPLTSETSSVSSMLLTSETTFISSLPLPSETSPISNSSMNDRMLHQQRKSPSISEEPLSPQKDEGSAPAKPLGESLLSQQRTLSNTPEPVNMGSSVSPEAFPSEELHSKTLSQQPCKSHVETEKPYPASIPELPSIEMIKVKNHNVLQRTEKKGASSPLELPVFSEETESKGNELPSAKLQDKQYVSSVDKASFSEGSRNKTHKQGSSQNRLETLHSSKLSEPSKSPDGIRNESRESEISKRKTAEQHSFGICKEKRARIEDDQSVRNISSSSPPEKEQPPREEPRVPPLKIQLSKIGPPFIIKSQPVSKPESRASPSTSVGGGRNTGARTLADIKARAQQARAQREAAAAAAVAAAASIVSGAMGSPGEGGKARTLAHIKEQTKAKLFAKHQARAHLFQNTKESRLPVLGSKDGPPSLEVSSAPETKIEGSTGVIIVNPNCRSPSNKSAHLRETSTVLQQSLNPAKLPETATDLSVHSSDENVPLSHLSEKIVSSTSSENSSMPMLFNKNSVPVSVCSTAMSGAVKEHPFVSSVDKSSVLMSVDSANTTISACNRSMLKTIQGTDTPCIAIIPKCIESTPIPLTTEGCRGSSPMDDKPAPLSSSSASNLVSSQYTSVPTPSIGNNLPSHLSTSSVLIPPAGVNSRYPSEKIAMPGSEEQAPGPLGTTVRATLGCRESVAVTDALAARPHVAMFTGSMLTINSYESPPKLSAESLDKNSGLRNRADSSGKPQQPPGGFAPAAINRSIPCKVIVDHSTTLTSTLSLTVSVDSAEASLDLQGRSVRTEASVQPVACPQVSVISRPEPVANEGVDHTSSFLAAPAAKQDCKPMQAACSGLREGPLVVPDKLNEATAPSNSFAEQARGPATFQSETDTTCSNQYNPGNRICWTEEGMRGPGQPLVSHSGSSKQKDYLEQSCPKPIKSEHAGYSHMSELHPRNLMTNVPLPVKSEPHEVDKGFRMDTEDFPGPELPPPAAEVAPGVPQAQNVKASTSGPMEEVISLAVDPLKRVPSAGSSGCRLSSVEANNPLVTQLLQGNLPLEKVLPQPRLGAKLEINRLPLPLQTTSAGKTAPERNIVEMPSSSPNPDGKGYLAGTLAPLQMRKRENHPKKRVARTVGEHTQVKCEPGKLLVEPDVKGVPCVINSGMNQLGHGQPFKQEWLNKHSMQNRIVHSPEVKQQKRLLPSCSFQQNLFHIDKNGSFHPEAGIAHRQQFYQMPMAARGPVPSAALLQASAKTPVGCNAFAFNRHLEQKGLGEVGLSSAPHQLRLANMISPNVPIKEGDDVGGAAHSMPNKALVHPPPPPPPPPLALPPPPPPPPPLPPPLPNAEVPSDPKQPPVAMETTKRLSWPQSTGICSNIKSEPLSFEEGLSSSCELGMKQVSYDQNEMKEQLKAFALKNADFSSYLLSEPQKPFTQLAAQKMQVQQQQQLCGNYPTIHFGSTSFKRAASAIEKSIGILGSGSSPATGLPGQNAQMPVQNFADSSNADELELKCSCRLKAMIVCKGCGAFCHDDCIGPSKLCVACLVVR</sequence>
<feature type="compositionally biased region" description="Polar residues" evidence="10">
    <location>
        <begin position="1746"/>
        <end position="1755"/>
    </location>
</feature>
<feature type="region of interest" description="Disordered" evidence="10">
    <location>
        <begin position="631"/>
        <end position="653"/>
    </location>
</feature>
<feature type="compositionally biased region" description="Polar residues" evidence="10">
    <location>
        <begin position="724"/>
        <end position="738"/>
    </location>
</feature>
<evidence type="ECO:0000256" key="7">
    <source>
        <dbReference type="ARBA" id="ARBA00023015"/>
    </source>
</evidence>
<evidence type="ECO:0000256" key="2">
    <source>
        <dbReference type="ARBA" id="ARBA00006391"/>
    </source>
</evidence>
<keyword evidence="13" id="KW-1185">Reference proteome</keyword>
<feature type="compositionally biased region" description="Polar residues" evidence="10">
    <location>
        <begin position="1084"/>
        <end position="1103"/>
    </location>
</feature>
<dbReference type="GO" id="GO:0042975">
    <property type="term" value="F:peroxisome proliferator activated receptor binding"/>
    <property type="evidence" value="ECO:0007669"/>
    <property type="project" value="TreeGrafter"/>
</dbReference>
<dbReference type="InterPro" id="IPR026905">
    <property type="entry name" value="ASX-like_PHD"/>
</dbReference>
<feature type="compositionally biased region" description="Basic and acidic residues" evidence="10">
    <location>
        <begin position="816"/>
        <end position="830"/>
    </location>
</feature>
<feature type="compositionally biased region" description="Polar residues" evidence="10">
    <location>
        <begin position="558"/>
        <end position="575"/>
    </location>
</feature>
<dbReference type="InterPro" id="IPR007759">
    <property type="entry name" value="Asxl_HARE-HTH"/>
</dbReference>
<keyword evidence="6" id="KW-0862">Zinc</keyword>
<dbReference type="PANTHER" id="PTHR13578">
    <property type="entry name" value="ADDITIONAL SEX COMBS LIKE PROTEIN ASXL"/>
    <property type="match status" value="1"/>
</dbReference>
<dbReference type="Proteomes" id="UP000515131">
    <property type="component" value="Unplaced"/>
</dbReference>
<keyword evidence="7" id="KW-0805">Transcription regulation</keyword>
<dbReference type="PROSITE" id="PS51913">
    <property type="entry name" value="HTH_HARE"/>
    <property type="match status" value="1"/>
</dbReference>
<feature type="region of interest" description="Disordered" evidence="10">
    <location>
        <begin position="1466"/>
        <end position="1486"/>
    </location>
</feature>
<evidence type="ECO:0000256" key="8">
    <source>
        <dbReference type="ARBA" id="ARBA00023163"/>
    </source>
</evidence>
<dbReference type="GeneID" id="112868196"/>
<keyword evidence="5" id="KW-0863">Zinc-finger</keyword>
<comment type="subcellular location">
    <subcellularLocation>
        <location evidence="1">Nucleus</location>
    </subcellularLocation>
</comment>
<feature type="compositionally biased region" description="Basic and acidic residues" evidence="10">
    <location>
        <begin position="365"/>
        <end position="378"/>
    </location>
</feature>
<dbReference type="GO" id="GO:0003677">
    <property type="term" value="F:DNA binding"/>
    <property type="evidence" value="ECO:0007669"/>
    <property type="project" value="InterPro"/>
</dbReference>
<comment type="similarity">
    <text evidence="2">Belongs to the Asx family.</text>
</comment>
<feature type="region of interest" description="Disordered" evidence="10">
    <location>
        <begin position="1735"/>
        <end position="1755"/>
    </location>
</feature>
<dbReference type="PANTHER" id="PTHR13578:SF18">
    <property type="entry name" value="POLYCOMB GROUP PROTEIN ASXL3-RELATED"/>
    <property type="match status" value="1"/>
</dbReference>
<feature type="compositionally biased region" description="Basic and acidic residues" evidence="10">
    <location>
        <begin position="1107"/>
        <end position="1125"/>
    </location>
</feature>
<evidence type="ECO:0000256" key="10">
    <source>
        <dbReference type="SAM" id="MobiDB-lite"/>
    </source>
</evidence>
<dbReference type="PROSITE" id="PS51916">
    <property type="entry name" value="DEUBAD"/>
    <property type="match status" value="1"/>
</dbReference>
<dbReference type="GO" id="GO:0003682">
    <property type="term" value="F:chromatin binding"/>
    <property type="evidence" value="ECO:0007669"/>
    <property type="project" value="TreeGrafter"/>
</dbReference>
<dbReference type="GO" id="GO:0045944">
    <property type="term" value="P:positive regulation of transcription by RNA polymerase II"/>
    <property type="evidence" value="ECO:0007669"/>
    <property type="project" value="TreeGrafter"/>
</dbReference>
<dbReference type="Pfam" id="PF13922">
    <property type="entry name" value="PHD_3"/>
    <property type="match status" value="1"/>
</dbReference>
<reference evidence="14" key="1">
    <citation type="submission" date="2025-08" db="UniProtKB">
        <authorList>
            <consortium name="RefSeq"/>
        </authorList>
    </citation>
    <scope>IDENTIFICATION</scope>
    <source>
        <tissue evidence="14">Blood</tissue>
    </source>
</reference>
<dbReference type="GO" id="GO:0008270">
    <property type="term" value="F:zinc ion binding"/>
    <property type="evidence" value="ECO:0007669"/>
    <property type="project" value="UniProtKB-KW"/>
</dbReference>
<evidence type="ECO:0000256" key="4">
    <source>
        <dbReference type="ARBA" id="ARBA00022723"/>
    </source>
</evidence>
<dbReference type="KEGG" id="pcoo:112868196"/>
<evidence type="ECO:0000256" key="1">
    <source>
        <dbReference type="ARBA" id="ARBA00004123"/>
    </source>
</evidence>
<feature type="compositionally biased region" description="Basic and acidic residues" evidence="10">
    <location>
        <begin position="1132"/>
        <end position="1144"/>
    </location>
</feature>
<accession>A0A6P6IFI4</accession>
<feature type="compositionally biased region" description="Polar residues" evidence="10">
    <location>
        <begin position="381"/>
        <end position="390"/>
    </location>
</feature>
<keyword evidence="8" id="KW-0804">Transcription</keyword>
<feature type="region of interest" description="Disordered" evidence="10">
    <location>
        <begin position="2150"/>
        <end position="2222"/>
    </location>
</feature>
<feature type="region of interest" description="Disordered" evidence="10">
    <location>
        <begin position="813"/>
        <end position="1014"/>
    </location>
</feature>
<proteinExistence type="inferred from homology"/>
<dbReference type="InterPro" id="IPR028020">
    <property type="entry name" value="ASX_DEUBAD_dom"/>
</dbReference>
<organism evidence="13 14">
    <name type="scientific">Puma concolor</name>
    <name type="common">Mountain lion</name>
    <name type="synonym">Felis concolor</name>
    <dbReference type="NCBI Taxonomy" id="9696"/>
    <lineage>
        <taxon>Eukaryota</taxon>
        <taxon>Metazoa</taxon>
        <taxon>Chordata</taxon>
        <taxon>Craniata</taxon>
        <taxon>Vertebrata</taxon>
        <taxon>Euteleostomi</taxon>
        <taxon>Mammalia</taxon>
        <taxon>Eutheria</taxon>
        <taxon>Laurasiatheria</taxon>
        <taxon>Carnivora</taxon>
        <taxon>Feliformia</taxon>
        <taxon>Felidae</taxon>
        <taxon>Felinae</taxon>
        <taxon>Puma</taxon>
    </lineage>
</organism>
<evidence type="ECO:0000256" key="3">
    <source>
        <dbReference type="ARBA" id="ARBA00022491"/>
    </source>
</evidence>
<evidence type="ECO:0000259" key="12">
    <source>
        <dbReference type="PROSITE" id="PS51916"/>
    </source>
</evidence>
<dbReference type="GO" id="GO:0035517">
    <property type="term" value="C:PR-DUB complex"/>
    <property type="evidence" value="ECO:0007669"/>
    <property type="project" value="TreeGrafter"/>
</dbReference>
<feature type="region of interest" description="Disordered" evidence="10">
    <location>
        <begin position="1"/>
        <end position="54"/>
    </location>
</feature>
<feature type="region of interest" description="Disordered" evidence="10">
    <location>
        <begin position="706"/>
        <end position="741"/>
    </location>
</feature>
<dbReference type="GO" id="GO:0009887">
    <property type="term" value="P:animal organ morphogenesis"/>
    <property type="evidence" value="ECO:0007669"/>
    <property type="project" value="TreeGrafter"/>
</dbReference>
<feature type="compositionally biased region" description="Basic and acidic residues" evidence="10">
    <location>
        <begin position="1154"/>
        <end position="1165"/>
    </location>
</feature>
<feature type="compositionally biased region" description="Polar residues" evidence="10">
    <location>
        <begin position="533"/>
        <end position="550"/>
    </location>
</feature>
<dbReference type="RefSeq" id="XP_025786932.1">
    <property type="nucleotide sequence ID" value="XM_025931147.1"/>
</dbReference>
<feature type="region of interest" description="Disordered" evidence="10">
    <location>
        <begin position="1586"/>
        <end position="1619"/>
    </location>
</feature>
<feature type="region of interest" description="Disordered" evidence="10">
    <location>
        <begin position="531"/>
        <end position="581"/>
    </location>
</feature>
<evidence type="ECO:0000313" key="13">
    <source>
        <dbReference type="Proteomes" id="UP000515131"/>
    </source>
</evidence>
<evidence type="ECO:0000256" key="5">
    <source>
        <dbReference type="ARBA" id="ARBA00022771"/>
    </source>
</evidence>
<keyword evidence="3" id="KW-0678">Repressor</keyword>
<feature type="domain" description="DEUBAD" evidence="12">
    <location>
        <begin position="416"/>
        <end position="525"/>
    </location>
</feature>
<feature type="region of interest" description="Disordered" evidence="10">
    <location>
        <begin position="1026"/>
        <end position="1209"/>
    </location>
</feature>
<feature type="domain" description="HTH HARE-type" evidence="11">
    <location>
        <begin position="172"/>
        <end position="246"/>
    </location>
</feature>
<protein>
    <submittedName>
        <fullName evidence="14">Polycomb group protein ASXL3</fullName>
    </submittedName>
</protein>
<dbReference type="InterPro" id="IPR024811">
    <property type="entry name" value="ASX/ASX-like"/>
</dbReference>
<feature type="compositionally biased region" description="Pro residues" evidence="10">
    <location>
        <begin position="2175"/>
        <end position="2202"/>
    </location>
</feature>
<evidence type="ECO:0000259" key="11">
    <source>
        <dbReference type="PROSITE" id="PS51913"/>
    </source>
</evidence>
<dbReference type="InterPro" id="IPR044867">
    <property type="entry name" value="DEUBAD_dom"/>
</dbReference>
<evidence type="ECO:0000256" key="6">
    <source>
        <dbReference type="ARBA" id="ARBA00022833"/>
    </source>
</evidence>
<feature type="compositionally biased region" description="Basic residues" evidence="10">
    <location>
        <begin position="31"/>
        <end position="50"/>
    </location>
</feature>
<keyword evidence="4" id="KW-0479">Metal-binding</keyword>
<feature type="compositionally biased region" description="Polar residues" evidence="10">
    <location>
        <begin position="908"/>
        <end position="919"/>
    </location>
</feature>
<evidence type="ECO:0000313" key="14">
    <source>
        <dbReference type="RefSeq" id="XP_025786932.1"/>
    </source>
</evidence>
<feature type="compositionally biased region" description="Polar residues" evidence="10">
    <location>
        <begin position="839"/>
        <end position="902"/>
    </location>
</feature>
<gene>
    <name evidence="14" type="primary">ASXL3</name>
</gene>
<keyword evidence="9" id="KW-0539">Nucleus</keyword>
<dbReference type="Pfam" id="PF05066">
    <property type="entry name" value="HARE-HTH"/>
    <property type="match status" value="1"/>
</dbReference>
<dbReference type="Pfam" id="PF13919">
    <property type="entry name" value="ASXH"/>
    <property type="match status" value="1"/>
</dbReference>